<proteinExistence type="predicted"/>
<accession>A0AA39X770</accession>
<dbReference type="Proteomes" id="UP001174934">
    <property type="component" value="Unassembled WGS sequence"/>
</dbReference>
<evidence type="ECO:0000313" key="3">
    <source>
        <dbReference type="Proteomes" id="UP001174934"/>
    </source>
</evidence>
<reference evidence="2" key="1">
    <citation type="submission" date="2023-06" db="EMBL/GenBank/DDBJ databases">
        <title>Genome-scale phylogeny and comparative genomics of the fungal order Sordariales.</title>
        <authorList>
            <consortium name="Lawrence Berkeley National Laboratory"/>
            <person name="Hensen N."/>
            <person name="Bonometti L."/>
            <person name="Westerberg I."/>
            <person name="Brannstrom I.O."/>
            <person name="Guillou S."/>
            <person name="Cros-Aarteil S."/>
            <person name="Calhoun S."/>
            <person name="Haridas S."/>
            <person name="Kuo A."/>
            <person name="Mondo S."/>
            <person name="Pangilinan J."/>
            <person name="Riley R."/>
            <person name="LaButti K."/>
            <person name="Andreopoulos B."/>
            <person name="Lipzen A."/>
            <person name="Chen C."/>
            <person name="Yanf M."/>
            <person name="Daum C."/>
            <person name="Ng V."/>
            <person name="Clum A."/>
            <person name="Steindorff A."/>
            <person name="Ohm R."/>
            <person name="Martin F."/>
            <person name="Silar P."/>
            <person name="Natvig D."/>
            <person name="Lalanne C."/>
            <person name="Gautier V."/>
            <person name="Ament-velasquez S.L."/>
            <person name="Kruys A."/>
            <person name="Hutchinson M.I."/>
            <person name="Powell A.J."/>
            <person name="Barry K."/>
            <person name="Miller A.N."/>
            <person name="Grigoriev I.V."/>
            <person name="Debuchy R."/>
            <person name="Gladieux P."/>
            <person name="Thoren M.H."/>
            <person name="Johannesson H."/>
        </authorList>
    </citation>
    <scope>NUCLEOTIDE SEQUENCE</scope>
    <source>
        <strain evidence="2">SMH3391-2</strain>
    </source>
</reference>
<evidence type="ECO:0000313" key="2">
    <source>
        <dbReference type="EMBL" id="KAK0628197.1"/>
    </source>
</evidence>
<feature type="compositionally biased region" description="Basic and acidic residues" evidence="1">
    <location>
        <begin position="285"/>
        <end position="298"/>
    </location>
</feature>
<dbReference type="AlphaFoldDB" id="A0AA39X770"/>
<protein>
    <recommendedName>
        <fullName evidence="4">BZIP domain-containing protein</fullName>
    </recommendedName>
</protein>
<evidence type="ECO:0008006" key="4">
    <source>
        <dbReference type="Google" id="ProtNLM"/>
    </source>
</evidence>
<dbReference type="EMBL" id="JAULSR010000002">
    <property type="protein sequence ID" value="KAK0628197.1"/>
    <property type="molecule type" value="Genomic_DNA"/>
</dbReference>
<evidence type="ECO:0000256" key="1">
    <source>
        <dbReference type="SAM" id="MobiDB-lite"/>
    </source>
</evidence>
<feature type="compositionally biased region" description="Pro residues" evidence="1">
    <location>
        <begin position="240"/>
        <end position="250"/>
    </location>
</feature>
<feature type="region of interest" description="Disordered" evidence="1">
    <location>
        <begin position="135"/>
        <end position="190"/>
    </location>
</feature>
<gene>
    <name evidence="2" type="ORF">B0T17DRAFT_614150</name>
</gene>
<sequence>METDAHPWHYDANLKASHNSDCGTDVDVSLLVPGVYDPGPFSIGQFDPGIFDPSLPNPDAAPVALVQYPVAPGGSHGFLHQKPVFCFHPIQHLAQQQLAKSYPLLDTVFQAPYTPRSDLYGTQLLETMGPSPLWVTSPSEASSSSLTSASDGLSVESLATPPTDGLDSPWSQDPSSCLPGRGQGDANSSWMTIPHHASVSLPDLVSPASRQPPPLVPNNTLSPECSSMLYLPILPRQPTANPPPPLPVKSPSPARKPSLPAACEQPDGTGATTPRPRPLKRVRSREKSSDPDQTEKNRAYHRGFGQRIRNREKEERELRECAVAMLEEKNAELINEKDELLKEKLGLFDKLSQHALNCNDGAIINYLACASHRITNDAKSMFEAKMRNSKKDDSSPFAILARHGSLVNNKFKS</sequence>
<feature type="region of interest" description="Disordered" evidence="1">
    <location>
        <begin position="202"/>
        <end position="221"/>
    </location>
</feature>
<comment type="caution">
    <text evidence="2">The sequence shown here is derived from an EMBL/GenBank/DDBJ whole genome shotgun (WGS) entry which is preliminary data.</text>
</comment>
<organism evidence="2 3">
    <name type="scientific">Bombardia bombarda</name>
    <dbReference type="NCBI Taxonomy" id="252184"/>
    <lineage>
        <taxon>Eukaryota</taxon>
        <taxon>Fungi</taxon>
        <taxon>Dikarya</taxon>
        <taxon>Ascomycota</taxon>
        <taxon>Pezizomycotina</taxon>
        <taxon>Sordariomycetes</taxon>
        <taxon>Sordariomycetidae</taxon>
        <taxon>Sordariales</taxon>
        <taxon>Lasiosphaeriaceae</taxon>
        <taxon>Bombardia</taxon>
    </lineage>
</organism>
<name>A0AA39X770_9PEZI</name>
<keyword evidence="3" id="KW-1185">Reference proteome</keyword>
<feature type="region of interest" description="Disordered" evidence="1">
    <location>
        <begin position="234"/>
        <end position="304"/>
    </location>
</feature>
<feature type="compositionally biased region" description="Low complexity" evidence="1">
    <location>
        <begin position="136"/>
        <end position="154"/>
    </location>
</feature>